<dbReference type="Pfam" id="PF09851">
    <property type="entry name" value="SHOCT"/>
    <property type="match status" value="1"/>
</dbReference>
<evidence type="ECO:0000259" key="7">
    <source>
        <dbReference type="Pfam" id="PF04024"/>
    </source>
</evidence>
<evidence type="ECO:0000256" key="6">
    <source>
        <dbReference type="SAM" id="Phobius"/>
    </source>
</evidence>
<evidence type="ECO:0000259" key="8">
    <source>
        <dbReference type="Pfam" id="PF09851"/>
    </source>
</evidence>
<feature type="domain" description="Phage shock protein PspC N-terminal" evidence="7">
    <location>
        <begin position="56"/>
        <end position="112"/>
    </location>
</feature>
<dbReference type="Pfam" id="PF04024">
    <property type="entry name" value="PspC"/>
    <property type="match status" value="1"/>
</dbReference>
<dbReference type="Proteomes" id="UP000197446">
    <property type="component" value="Unassembled WGS sequence"/>
</dbReference>
<evidence type="ECO:0008006" key="11">
    <source>
        <dbReference type="Google" id="ProtNLM"/>
    </source>
</evidence>
<dbReference type="GO" id="GO:0005886">
    <property type="term" value="C:plasma membrane"/>
    <property type="evidence" value="ECO:0007669"/>
    <property type="project" value="UniProtKB-SubCell"/>
</dbReference>
<keyword evidence="4 6" id="KW-1133">Transmembrane helix</keyword>
<organism evidence="9 10">
    <name type="scientific">Roseateles puraquae</name>
    <dbReference type="NCBI Taxonomy" id="431059"/>
    <lineage>
        <taxon>Bacteria</taxon>
        <taxon>Pseudomonadati</taxon>
        <taxon>Pseudomonadota</taxon>
        <taxon>Betaproteobacteria</taxon>
        <taxon>Burkholderiales</taxon>
        <taxon>Sphaerotilaceae</taxon>
        <taxon>Roseateles</taxon>
    </lineage>
</organism>
<evidence type="ECO:0000256" key="2">
    <source>
        <dbReference type="ARBA" id="ARBA00022475"/>
    </source>
</evidence>
<sequence>MNDADELAKLADLHARGVLNDEEFAKAKARVLSGQGSPAGAYAGSSTSPNVGAVNGLRRSRMDRWLGGVCGGVARATGLDSWVWRLIFTVLFLAFGSGILLYILLWIFVPEE</sequence>
<evidence type="ECO:0000313" key="10">
    <source>
        <dbReference type="Proteomes" id="UP000197446"/>
    </source>
</evidence>
<dbReference type="InterPro" id="IPR007168">
    <property type="entry name" value="Phageshock_PspC_N"/>
</dbReference>
<comment type="caution">
    <text evidence="9">The sequence shown here is derived from an EMBL/GenBank/DDBJ whole genome shotgun (WGS) entry which is preliminary data.</text>
</comment>
<keyword evidence="5 6" id="KW-0472">Membrane</keyword>
<accession>A0A254N4J2</accession>
<dbReference type="AlphaFoldDB" id="A0A254N4J2"/>
<keyword evidence="2" id="KW-1003">Cell membrane</keyword>
<evidence type="ECO:0000256" key="1">
    <source>
        <dbReference type="ARBA" id="ARBA00004162"/>
    </source>
</evidence>
<name>A0A254N4J2_9BURK</name>
<protein>
    <recommendedName>
        <fullName evidence="11">Phage shock protein PspC N-terminal domain-containing protein</fullName>
    </recommendedName>
</protein>
<dbReference type="RefSeq" id="WP_088484155.1">
    <property type="nucleotide sequence ID" value="NZ_JBCNLH010000004.1"/>
</dbReference>
<gene>
    <name evidence="9" type="ORF">CDO81_15590</name>
</gene>
<feature type="transmembrane region" description="Helical" evidence="6">
    <location>
        <begin position="82"/>
        <end position="109"/>
    </location>
</feature>
<keyword evidence="10" id="KW-1185">Reference proteome</keyword>
<evidence type="ECO:0000256" key="5">
    <source>
        <dbReference type="ARBA" id="ARBA00023136"/>
    </source>
</evidence>
<keyword evidence="3 6" id="KW-0812">Transmembrane</keyword>
<evidence type="ECO:0000256" key="4">
    <source>
        <dbReference type="ARBA" id="ARBA00022989"/>
    </source>
</evidence>
<dbReference type="InterPro" id="IPR018649">
    <property type="entry name" value="SHOCT"/>
</dbReference>
<dbReference type="EMBL" id="NISI01000006">
    <property type="protein sequence ID" value="OWR03001.1"/>
    <property type="molecule type" value="Genomic_DNA"/>
</dbReference>
<dbReference type="PANTHER" id="PTHR33885:SF3">
    <property type="entry name" value="PHAGE SHOCK PROTEIN C"/>
    <property type="match status" value="1"/>
</dbReference>
<dbReference type="OrthoDB" id="9154309at2"/>
<reference evidence="9 10" key="1">
    <citation type="journal article" date="2007" name="Int. J. Syst. Evol. Microbiol.">
        <title>Description of Pelomonas aquatica sp. nov. and Pelomonas puraquae sp. nov., isolated from industrial and haemodialysis water.</title>
        <authorList>
            <person name="Gomila M."/>
            <person name="Bowien B."/>
            <person name="Falsen E."/>
            <person name="Moore E.R."/>
            <person name="Lalucat J."/>
        </authorList>
    </citation>
    <scope>NUCLEOTIDE SEQUENCE [LARGE SCALE GENOMIC DNA]</scope>
    <source>
        <strain evidence="9 10">CCUG 52769</strain>
    </source>
</reference>
<evidence type="ECO:0000313" key="9">
    <source>
        <dbReference type="EMBL" id="OWR03001.1"/>
    </source>
</evidence>
<dbReference type="InterPro" id="IPR052027">
    <property type="entry name" value="PspC"/>
</dbReference>
<comment type="subcellular location">
    <subcellularLocation>
        <location evidence="1">Cell membrane</location>
        <topology evidence="1">Single-pass membrane protein</topology>
    </subcellularLocation>
</comment>
<feature type="domain" description="SHOCT" evidence="8">
    <location>
        <begin position="5"/>
        <end position="32"/>
    </location>
</feature>
<evidence type="ECO:0000256" key="3">
    <source>
        <dbReference type="ARBA" id="ARBA00022692"/>
    </source>
</evidence>
<dbReference type="PANTHER" id="PTHR33885">
    <property type="entry name" value="PHAGE SHOCK PROTEIN C"/>
    <property type="match status" value="1"/>
</dbReference>
<proteinExistence type="predicted"/>